<organism evidence="1">
    <name type="scientific">uncultured prokaryote</name>
    <dbReference type="NCBI Taxonomy" id="198431"/>
    <lineage>
        <taxon>unclassified sequences</taxon>
        <taxon>environmental samples</taxon>
    </lineage>
</organism>
<reference evidence="1" key="1">
    <citation type="submission" date="2015-06" db="EMBL/GenBank/DDBJ databases">
        <authorList>
            <person name="Joergensen T."/>
        </authorList>
    </citation>
    <scope>NUCLEOTIDE SEQUENCE</scope>
    <source>
        <strain evidence="1">RGFK0858</strain>
    </source>
</reference>
<protein>
    <recommendedName>
        <fullName evidence="2">Sulfatase N-terminal domain-containing protein</fullName>
    </recommendedName>
</protein>
<dbReference type="EMBL" id="LN853462">
    <property type="protein sequence ID" value="CRY95990.1"/>
    <property type="molecule type" value="Genomic_DNA"/>
</dbReference>
<dbReference type="Gene3D" id="3.40.720.10">
    <property type="entry name" value="Alkaline Phosphatase, subunit A"/>
    <property type="match status" value="1"/>
</dbReference>
<name>A0A0H5Q3L3_9ZZZZ</name>
<dbReference type="SUPFAM" id="SSF53649">
    <property type="entry name" value="Alkaline phosphatase-like"/>
    <property type="match status" value="1"/>
</dbReference>
<evidence type="ECO:0000313" key="1">
    <source>
        <dbReference type="EMBL" id="CRY95990.1"/>
    </source>
</evidence>
<dbReference type="AlphaFoldDB" id="A0A0H5Q3L3"/>
<dbReference type="Gene3D" id="3.30.1120.10">
    <property type="match status" value="1"/>
</dbReference>
<proteinExistence type="predicted"/>
<accession>A0A0H5Q3L3</accession>
<evidence type="ECO:0008006" key="2">
    <source>
        <dbReference type="Google" id="ProtNLM"/>
    </source>
</evidence>
<dbReference type="InterPro" id="IPR017850">
    <property type="entry name" value="Alkaline_phosphatase_core_sf"/>
</dbReference>
<reference evidence="1" key="2">
    <citation type="submission" date="2015-07" db="EMBL/GenBank/DDBJ databases">
        <title>Plasmids, circular viruses and viroids from rat gut.</title>
        <authorList>
            <person name="Jorgensen T.J."/>
            <person name="Hansen M.A."/>
            <person name="Xu Z."/>
            <person name="Tabak M.A."/>
            <person name="Sorensen S.J."/>
            <person name="Hansen L.H."/>
        </authorList>
    </citation>
    <scope>NUCLEOTIDE SEQUENCE</scope>
    <source>
        <strain evidence="1">RGFK0858</strain>
    </source>
</reference>
<sequence length="130" mass="14739">MDNGTVCLTDFYATFAEMTGYRIADNEAEDSFSFLGRIDKSSKGEKSVRPIVLHSADGSLSLKDGKWKFLRTKYSGGWSSPSPKDGVQHDDLSEYQLYNVKRDPSESRNLYNKKRRLSERMLNTLSGITK</sequence>